<protein>
    <submittedName>
        <fullName evidence="9">Succinate dehydrogenase</fullName>
    </submittedName>
</protein>
<organism evidence="9 10">
    <name type="scientific">Ktedonosporobacter rubrisoli</name>
    <dbReference type="NCBI Taxonomy" id="2509675"/>
    <lineage>
        <taxon>Bacteria</taxon>
        <taxon>Bacillati</taxon>
        <taxon>Chloroflexota</taxon>
        <taxon>Ktedonobacteria</taxon>
        <taxon>Ktedonobacterales</taxon>
        <taxon>Ktedonosporobacteraceae</taxon>
        <taxon>Ktedonosporobacter</taxon>
    </lineage>
</organism>
<evidence type="ECO:0000256" key="8">
    <source>
        <dbReference type="SAM" id="Phobius"/>
    </source>
</evidence>
<feature type="transmembrane region" description="Helical" evidence="8">
    <location>
        <begin position="66"/>
        <end position="89"/>
    </location>
</feature>
<evidence type="ECO:0000256" key="2">
    <source>
        <dbReference type="ARBA" id="ARBA00022617"/>
    </source>
</evidence>
<reference evidence="9 10" key="1">
    <citation type="submission" date="2019-01" db="EMBL/GenBank/DDBJ databases">
        <title>Ktedonosporobacter rubrisoli SCAWS-G2.</title>
        <authorList>
            <person name="Huang Y."/>
            <person name="Yan B."/>
        </authorList>
    </citation>
    <scope>NUCLEOTIDE SEQUENCE [LARGE SCALE GENOMIC DNA]</scope>
    <source>
        <strain evidence="9 10">SCAWS-G2</strain>
    </source>
</reference>
<feature type="transmembrane region" description="Helical" evidence="8">
    <location>
        <begin position="21"/>
        <end position="46"/>
    </location>
</feature>
<evidence type="ECO:0000256" key="3">
    <source>
        <dbReference type="ARBA" id="ARBA00022692"/>
    </source>
</evidence>
<dbReference type="InterPro" id="IPR034804">
    <property type="entry name" value="SQR/QFR_C/D"/>
</dbReference>
<dbReference type="Gene3D" id="1.20.1300.10">
    <property type="entry name" value="Fumarate reductase/succinate dehydrogenase, transmembrane subunit"/>
    <property type="match status" value="1"/>
</dbReference>
<sequence>MLRLSKFYGPRPASGGVFETLSWYYFRISGVVLFFLVIIHLIIMHVSNDVACTTFAFVSARYANPLWRLFDWLLLTIALTHGMNGLRVVIDDYARSPRTRVLLLSIAAVLLLVFFMLGTITLITFHSVAPQVAGPQCLPK</sequence>
<dbReference type="CDD" id="cd03500">
    <property type="entry name" value="SQR_TypeA_SdhD_like"/>
    <property type="match status" value="1"/>
</dbReference>
<keyword evidence="7 8" id="KW-0472">Membrane</keyword>
<dbReference type="RefSeq" id="WP_129890765.1">
    <property type="nucleotide sequence ID" value="NZ_CP035758.1"/>
</dbReference>
<keyword evidence="3 8" id="KW-0812">Transmembrane</keyword>
<accession>A0A4P6JVK3</accession>
<evidence type="ECO:0000256" key="4">
    <source>
        <dbReference type="ARBA" id="ARBA00022723"/>
    </source>
</evidence>
<dbReference type="Proteomes" id="UP000290365">
    <property type="component" value="Chromosome"/>
</dbReference>
<gene>
    <name evidence="9" type="ORF">EPA93_28470</name>
</gene>
<name>A0A4P6JVK3_KTERU</name>
<dbReference type="SUPFAM" id="SSF81343">
    <property type="entry name" value="Fumarate reductase respiratory complex transmembrane subunits"/>
    <property type="match status" value="1"/>
</dbReference>
<dbReference type="GO" id="GO:0016020">
    <property type="term" value="C:membrane"/>
    <property type="evidence" value="ECO:0007669"/>
    <property type="project" value="UniProtKB-SubCell"/>
</dbReference>
<evidence type="ECO:0000313" key="10">
    <source>
        <dbReference type="Proteomes" id="UP000290365"/>
    </source>
</evidence>
<dbReference type="InterPro" id="IPR000701">
    <property type="entry name" value="SuccDH_FuR_B_TM-su"/>
</dbReference>
<keyword evidence="5 8" id="KW-1133">Transmembrane helix</keyword>
<dbReference type="GO" id="GO:0046872">
    <property type="term" value="F:metal ion binding"/>
    <property type="evidence" value="ECO:0007669"/>
    <property type="project" value="UniProtKB-KW"/>
</dbReference>
<keyword evidence="4" id="KW-0479">Metal-binding</keyword>
<evidence type="ECO:0000313" key="9">
    <source>
        <dbReference type="EMBL" id="QBD79699.1"/>
    </source>
</evidence>
<dbReference type="AlphaFoldDB" id="A0A4P6JVK3"/>
<evidence type="ECO:0000256" key="1">
    <source>
        <dbReference type="ARBA" id="ARBA00004370"/>
    </source>
</evidence>
<evidence type="ECO:0000256" key="7">
    <source>
        <dbReference type="ARBA" id="ARBA00023136"/>
    </source>
</evidence>
<evidence type="ECO:0000256" key="6">
    <source>
        <dbReference type="ARBA" id="ARBA00023004"/>
    </source>
</evidence>
<keyword evidence="6" id="KW-0408">Iron</keyword>
<dbReference type="EMBL" id="CP035758">
    <property type="protein sequence ID" value="QBD79699.1"/>
    <property type="molecule type" value="Genomic_DNA"/>
</dbReference>
<feature type="transmembrane region" description="Helical" evidence="8">
    <location>
        <begin position="101"/>
        <end position="125"/>
    </location>
</feature>
<dbReference type="KEGG" id="kbs:EPA93_28470"/>
<dbReference type="OrthoDB" id="67843at2"/>
<evidence type="ECO:0000256" key="5">
    <source>
        <dbReference type="ARBA" id="ARBA00022989"/>
    </source>
</evidence>
<keyword evidence="10" id="KW-1185">Reference proteome</keyword>
<keyword evidence="2" id="KW-0349">Heme</keyword>
<proteinExistence type="predicted"/>
<comment type="subcellular location">
    <subcellularLocation>
        <location evidence="1">Membrane</location>
    </subcellularLocation>
</comment>
<dbReference type="Pfam" id="PF01127">
    <property type="entry name" value="Sdh_cyt"/>
    <property type="match status" value="1"/>
</dbReference>